<evidence type="ECO:0000256" key="1">
    <source>
        <dbReference type="SAM" id="Phobius"/>
    </source>
</evidence>
<geneLocation type="plasmid" evidence="3">
    <name>pnp7-3</name>
</geneLocation>
<keyword evidence="1" id="KW-1133">Transmembrane helix</keyword>
<keyword evidence="2" id="KW-0614">Plasmid</keyword>
<dbReference type="RefSeq" id="WP_100271262.1">
    <property type="nucleotide sequence ID" value="NZ_CP024446.1"/>
</dbReference>
<accession>A0A2D2LY74</accession>
<evidence type="ECO:0000313" key="3">
    <source>
        <dbReference type="Proteomes" id="UP000229340"/>
    </source>
</evidence>
<dbReference type="AlphaFoldDB" id="A0A2D2LY74"/>
<gene>
    <name evidence="2" type="ORF">NP7_11350</name>
</gene>
<dbReference type="Proteomes" id="UP000229340">
    <property type="component" value="Plasmid pNP7-3"/>
</dbReference>
<sequence>MSKELQEEIKLSQVLNINLAETLAHMQEKELAYLQIVPPSWMLNNDPLIEQINHLGKLYSEGRLVWAAIVQANKFLFDEDKAFSCPADIVYDPTGRTPSYQLINVASQLYALKHTTPDDPELRRYAEHVTDEQERHIQRVPSALSALPLITTGIFLWRPHLPNGKLSMNIIPILVHDDCEGIVTMLPARFWEGSYLYQQWLYYGDNDIETSPAFYQLNANGRYWQSFKKQVRPTKEELPGFANQPKPYHSKKATAASLAFISQCMEMVKLDYKENVQGRGLLAKPNHLLSLIILFAVVVSVLLAIQKVLS</sequence>
<feature type="transmembrane region" description="Helical" evidence="1">
    <location>
        <begin position="288"/>
        <end position="309"/>
    </location>
</feature>
<name>A0A2D2LY74_FAUOS</name>
<dbReference type="EMBL" id="CP024446">
    <property type="protein sequence ID" value="ATR79948.1"/>
    <property type="molecule type" value="Genomic_DNA"/>
</dbReference>
<reference evidence="3" key="1">
    <citation type="submission" date="2017-10" db="EMBL/GenBank/DDBJ databases">
        <title>Complete genome sequence of Moraxella osloensis NP7 isolated from human skin.</title>
        <authorList>
            <person name="Lee K."/>
            <person name="Lim J.Y."/>
            <person name="Hwang I."/>
        </authorList>
    </citation>
    <scope>NUCLEOTIDE SEQUENCE [LARGE SCALE GENOMIC DNA]</scope>
    <source>
        <strain evidence="3">NP7</strain>
        <plasmid evidence="3">pnp7-3</plasmid>
    </source>
</reference>
<proteinExistence type="predicted"/>
<protein>
    <submittedName>
        <fullName evidence="2">Uncharacterized protein</fullName>
    </submittedName>
</protein>
<keyword evidence="1" id="KW-0472">Membrane</keyword>
<keyword evidence="1" id="KW-0812">Transmembrane</keyword>
<organism evidence="2 3">
    <name type="scientific">Faucicola osloensis</name>
    <name type="common">Moraxella osloensis</name>
    <dbReference type="NCBI Taxonomy" id="34062"/>
    <lineage>
        <taxon>Bacteria</taxon>
        <taxon>Pseudomonadati</taxon>
        <taxon>Pseudomonadota</taxon>
        <taxon>Gammaproteobacteria</taxon>
        <taxon>Moraxellales</taxon>
        <taxon>Moraxellaceae</taxon>
        <taxon>Faucicola</taxon>
    </lineage>
</organism>
<evidence type="ECO:0000313" key="2">
    <source>
        <dbReference type="EMBL" id="ATR79948.1"/>
    </source>
</evidence>